<proteinExistence type="predicted"/>
<reference evidence="1 2" key="1">
    <citation type="submission" date="2019-03" db="EMBL/GenBank/DDBJ databases">
        <title>First draft genome of Liparis tanakae, snailfish: a comprehensive survey of snailfish specific genes.</title>
        <authorList>
            <person name="Kim W."/>
            <person name="Song I."/>
            <person name="Jeong J.-H."/>
            <person name="Kim D."/>
            <person name="Kim S."/>
            <person name="Ryu S."/>
            <person name="Song J.Y."/>
            <person name="Lee S.K."/>
        </authorList>
    </citation>
    <scope>NUCLEOTIDE SEQUENCE [LARGE SCALE GENOMIC DNA]</scope>
    <source>
        <tissue evidence="1">Muscle</tissue>
    </source>
</reference>
<accession>A0A4Z2I543</accession>
<sequence length="101" mass="10708">MSTRRLTHAANQPVCSSSASPLLQHYDSVPVTEAVVSRHSWGKPAAFAGMPVLKCGTQQATPLPCGAGMVSTERSCWACGGVGNLAYEAPAERREERGEHL</sequence>
<comment type="caution">
    <text evidence="1">The sequence shown here is derived from an EMBL/GenBank/DDBJ whole genome shotgun (WGS) entry which is preliminary data.</text>
</comment>
<dbReference type="AlphaFoldDB" id="A0A4Z2I543"/>
<name>A0A4Z2I543_9TELE</name>
<organism evidence="1 2">
    <name type="scientific">Liparis tanakae</name>
    <name type="common">Tanaka's snailfish</name>
    <dbReference type="NCBI Taxonomy" id="230148"/>
    <lineage>
        <taxon>Eukaryota</taxon>
        <taxon>Metazoa</taxon>
        <taxon>Chordata</taxon>
        <taxon>Craniata</taxon>
        <taxon>Vertebrata</taxon>
        <taxon>Euteleostomi</taxon>
        <taxon>Actinopterygii</taxon>
        <taxon>Neopterygii</taxon>
        <taxon>Teleostei</taxon>
        <taxon>Neoteleostei</taxon>
        <taxon>Acanthomorphata</taxon>
        <taxon>Eupercaria</taxon>
        <taxon>Perciformes</taxon>
        <taxon>Cottioidei</taxon>
        <taxon>Cottales</taxon>
        <taxon>Liparidae</taxon>
        <taxon>Liparis</taxon>
    </lineage>
</organism>
<gene>
    <name evidence="1" type="ORF">EYF80_016665</name>
</gene>
<protein>
    <submittedName>
        <fullName evidence="1">Uncharacterized protein</fullName>
    </submittedName>
</protein>
<dbReference type="Proteomes" id="UP000314294">
    <property type="component" value="Unassembled WGS sequence"/>
</dbReference>
<evidence type="ECO:0000313" key="2">
    <source>
        <dbReference type="Proteomes" id="UP000314294"/>
    </source>
</evidence>
<dbReference type="EMBL" id="SRLO01000128">
    <property type="protein sequence ID" value="TNN73179.1"/>
    <property type="molecule type" value="Genomic_DNA"/>
</dbReference>
<evidence type="ECO:0000313" key="1">
    <source>
        <dbReference type="EMBL" id="TNN73179.1"/>
    </source>
</evidence>
<keyword evidence="2" id="KW-1185">Reference proteome</keyword>